<feature type="non-terminal residue" evidence="1">
    <location>
        <position position="184"/>
    </location>
</feature>
<organism evidence="1 2">
    <name type="scientific">Mucuna pruriens</name>
    <name type="common">Velvet bean</name>
    <name type="synonym">Dolichos pruriens</name>
    <dbReference type="NCBI Taxonomy" id="157652"/>
    <lineage>
        <taxon>Eukaryota</taxon>
        <taxon>Viridiplantae</taxon>
        <taxon>Streptophyta</taxon>
        <taxon>Embryophyta</taxon>
        <taxon>Tracheophyta</taxon>
        <taxon>Spermatophyta</taxon>
        <taxon>Magnoliopsida</taxon>
        <taxon>eudicotyledons</taxon>
        <taxon>Gunneridae</taxon>
        <taxon>Pentapetalae</taxon>
        <taxon>rosids</taxon>
        <taxon>fabids</taxon>
        <taxon>Fabales</taxon>
        <taxon>Fabaceae</taxon>
        <taxon>Papilionoideae</taxon>
        <taxon>50 kb inversion clade</taxon>
        <taxon>NPAAA clade</taxon>
        <taxon>indigoferoid/millettioid clade</taxon>
        <taxon>Phaseoleae</taxon>
        <taxon>Mucuna</taxon>
    </lineage>
</organism>
<gene>
    <name evidence="1" type="ORF">CR513_35175</name>
</gene>
<name>A0A371G0L1_MUCPR</name>
<feature type="non-terminal residue" evidence="1">
    <location>
        <position position="1"/>
    </location>
</feature>
<dbReference type="EMBL" id="QJKJ01007225">
    <property type="protein sequence ID" value="RDX83863.1"/>
    <property type="molecule type" value="Genomic_DNA"/>
</dbReference>
<dbReference type="OrthoDB" id="1743262at2759"/>
<dbReference type="Proteomes" id="UP000257109">
    <property type="component" value="Unassembled WGS sequence"/>
</dbReference>
<evidence type="ECO:0000313" key="1">
    <source>
        <dbReference type="EMBL" id="RDX83863.1"/>
    </source>
</evidence>
<dbReference type="AlphaFoldDB" id="A0A371G0L1"/>
<evidence type="ECO:0000313" key="2">
    <source>
        <dbReference type="Proteomes" id="UP000257109"/>
    </source>
</evidence>
<comment type="caution">
    <text evidence="1">The sequence shown here is derived from an EMBL/GenBank/DDBJ whole genome shotgun (WGS) entry which is preliminary data.</text>
</comment>
<accession>A0A371G0L1</accession>
<keyword evidence="2" id="KW-1185">Reference proteome</keyword>
<protein>
    <submittedName>
        <fullName evidence="1">Uncharacterized protein</fullName>
    </submittedName>
</protein>
<reference evidence="1" key="1">
    <citation type="submission" date="2018-05" db="EMBL/GenBank/DDBJ databases">
        <title>Draft genome of Mucuna pruriens seed.</title>
        <authorList>
            <person name="Nnadi N.E."/>
            <person name="Vos R."/>
            <person name="Hasami M.H."/>
            <person name="Devisetty U.K."/>
            <person name="Aguiy J.C."/>
        </authorList>
    </citation>
    <scope>NUCLEOTIDE SEQUENCE [LARGE SCALE GENOMIC DNA]</scope>
    <source>
        <strain evidence="1">JCA_2017</strain>
    </source>
</reference>
<sequence>MSTKDCVASLEAAVLLFIKNYIYAAIWNLFTQSVSLQEKQLANYTKKQPKHRSTRDIYGLYIRFLNLLFGNSDSKNPIFHRSLNLINLGIIWQSEPPHELATATLDTMPSVFVVFLLNVPLTAYLKNIVIFNFNLDFLFVEAGYIGLEHVCFWGLLPINPAAHKCRAFSTKRIGERKILEGIPH</sequence>
<proteinExistence type="predicted"/>